<dbReference type="InterPro" id="IPR002068">
    <property type="entry name" value="A-crystallin/Hsp20_dom"/>
</dbReference>
<comment type="similarity">
    <text evidence="1 2">Belongs to the small heat shock protein (HSP20) family.</text>
</comment>
<dbReference type="CDD" id="cd06464">
    <property type="entry name" value="ACD_sHsps-like"/>
    <property type="match status" value="1"/>
</dbReference>
<dbReference type="Gene3D" id="3.30.530.20">
    <property type="match status" value="1"/>
</dbReference>
<dbReference type="InterPro" id="IPR008978">
    <property type="entry name" value="HSP20-like_chaperone"/>
</dbReference>
<evidence type="ECO:0000313" key="5">
    <source>
        <dbReference type="EMBL" id="SNS35391.1"/>
    </source>
</evidence>
<organism evidence="5 6">
    <name type="scientific">Noviherbaspirillum humi</name>
    <dbReference type="NCBI Taxonomy" id="1688639"/>
    <lineage>
        <taxon>Bacteria</taxon>
        <taxon>Pseudomonadati</taxon>
        <taxon>Pseudomonadota</taxon>
        <taxon>Betaproteobacteria</taxon>
        <taxon>Burkholderiales</taxon>
        <taxon>Oxalobacteraceae</taxon>
        <taxon>Noviherbaspirillum</taxon>
    </lineage>
</organism>
<evidence type="ECO:0000256" key="2">
    <source>
        <dbReference type="RuleBase" id="RU003616"/>
    </source>
</evidence>
<feature type="compositionally biased region" description="Low complexity" evidence="3">
    <location>
        <begin position="303"/>
        <end position="316"/>
    </location>
</feature>
<feature type="compositionally biased region" description="Polar residues" evidence="3">
    <location>
        <begin position="174"/>
        <end position="196"/>
    </location>
</feature>
<dbReference type="OrthoDB" id="3695445at2"/>
<dbReference type="Pfam" id="PF10604">
    <property type="entry name" value="Polyketide_cyc2"/>
    <property type="match status" value="1"/>
</dbReference>
<feature type="region of interest" description="Disordered" evidence="3">
    <location>
        <begin position="235"/>
        <end position="327"/>
    </location>
</feature>
<dbReference type="PROSITE" id="PS01031">
    <property type="entry name" value="SHSP"/>
    <property type="match status" value="1"/>
</dbReference>
<feature type="compositionally biased region" description="Low complexity" evidence="3">
    <location>
        <begin position="198"/>
        <end position="217"/>
    </location>
</feature>
<dbReference type="PANTHER" id="PTHR11527">
    <property type="entry name" value="HEAT-SHOCK PROTEIN 20 FAMILY MEMBER"/>
    <property type="match status" value="1"/>
</dbReference>
<feature type="domain" description="SHSP" evidence="4">
    <location>
        <begin position="385"/>
        <end position="497"/>
    </location>
</feature>
<dbReference type="InterPro" id="IPR031107">
    <property type="entry name" value="Small_HSP"/>
</dbReference>
<evidence type="ECO:0000256" key="3">
    <source>
        <dbReference type="SAM" id="MobiDB-lite"/>
    </source>
</evidence>
<reference evidence="5 6" key="1">
    <citation type="submission" date="2017-06" db="EMBL/GenBank/DDBJ databases">
        <authorList>
            <person name="Kim H.J."/>
            <person name="Triplett B.A."/>
        </authorList>
    </citation>
    <scope>NUCLEOTIDE SEQUENCE [LARGE SCALE GENOMIC DNA]</scope>
    <source>
        <strain evidence="5 6">U15</strain>
    </source>
</reference>
<accession>A0A239DTG5</accession>
<evidence type="ECO:0000313" key="6">
    <source>
        <dbReference type="Proteomes" id="UP000198284"/>
    </source>
</evidence>
<dbReference type="SUPFAM" id="SSF55961">
    <property type="entry name" value="Bet v1-like"/>
    <property type="match status" value="1"/>
</dbReference>
<dbReference type="InterPro" id="IPR023393">
    <property type="entry name" value="START-like_dom_sf"/>
</dbReference>
<dbReference type="AlphaFoldDB" id="A0A239DTG5"/>
<dbReference type="Gene3D" id="2.60.40.790">
    <property type="match status" value="1"/>
</dbReference>
<proteinExistence type="inferred from homology"/>
<dbReference type="Proteomes" id="UP000198284">
    <property type="component" value="Unassembled WGS sequence"/>
</dbReference>
<protein>
    <submittedName>
        <fullName evidence="5">Molecular chaperone IbpA, HSP20 family</fullName>
    </submittedName>
</protein>
<gene>
    <name evidence="5" type="ORF">SAMN06265795_102345</name>
</gene>
<sequence length="497" mass="52607">MARIAQTIDVNASPDIAYRELTRFEEYPQFISDVIEVRREDERHLHWRATLAGHDVSWEMEITDSRPGQGFAWRGLRFPHEGRVDVTPSGNGARIAVSIDGDFSLPQDNAGAILSQRLQQDLVRFKRHLESRHGARAAHAAASASASSAAASSSSYAAGSEGGDGNEDPGMAVVSSTPDNAGQLGRGSQPQSTGLQPGNAEQGQAAGAATQSSSSLSRMDALAGIPKDESGFRVAEEVSLDQQSPQARRVGQMPEAPVGAPVSGGASPADAMAQSMRGGAESQGAAARPQDPAAGTGAEKESSQSTHSAHSAHAGSGRQQSSHASEPSWLPNLMQAIEEPMAAMRKMSGEVDQLFERFVGRPMFGGRAAQPAGAAPDPQGAERGEARSEWMPVVEVSRQGDKVVVCAELPGVQRKDVHVEVQHDALIIEGERHDEAQGVRGDRLHSERSYGHFYRMISLPRGIDPDAASAAMHDGVLQVTLPIRSAPTQGRRLDIGG</sequence>
<feature type="region of interest" description="Disordered" evidence="3">
    <location>
        <begin position="154"/>
        <end position="218"/>
    </location>
</feature>
<evidence type="ECO:0000259" key="4">
    <source>
        <dbReference type="PROSITE" id="PS01031"/>
    </source>
</evidence>
<evidence type="ECO:0000256" key="1">
    <source>
        <dbReference type="PROSITE-ProRule" id="PRU00285"/>
    </source>
</evidence>
<name>A0A239DTG5_9BURK</name>
<dbReference type="RefSeq" id="WP_089398193.1">
    <property type="nucleotide sequence ID" value="NZ_FZOT01000002.1"/>
</dbReference>
<dbReference type="InterPro" id="IPR019587">
    <property type="entry name" value="Polyketide_cyclase/dehydratase"/>
</dbReference>
<dbReference type="EMBL" id="FZOT01000002">
    <property type="protein sequence ID" value="SNS35391.1"/>
    <property type="molecule type" value="Genomic_DNA"/>
</dbReference>
<keyword evidence="6" id="KW-1185">Reference proteome</keyword>
<dbReference type="Pfam" id="PF00011">
    <property type="entry name" value="HSP20"/>
    <property type="match status" value="1"/>
</dbReference>
<dbReference type="SUPFAM" id="SSF49764">
    <property type="entry name" value="HSP20-like chaperones"/>
    <property type="match status" value="1"/>
</dbReference>